<proteinExistence type="inferred from homology"/>
<gene>
    <name evidence="10" type="ORF">Esi_0094_0058</name>
</gene>
<dbReference type="PANTHER" id="PTHR33370:SF1">
    <property type="entry name" value="TRANSLATION INITIATION FACTOR IF-1, CHLOROPLASTIC"/>
    <property type="match status" value="1"/>
</dbReference>
<evidence type="ECO:0000256" key="2">
    <source>
        <dbReference type="ARBA" id="ARBA00010939"/>
    </source>
</evidence>
<name>D7G916_ECTSI</name>
<sequence>MARVAATSALLAKKKGRGGGNNEGAKPRERKEKDDVIEPDSIFTSHAEKDCSAKACRMLVLLSQKVEGVVKEGLPSAMFRVEVGATGKVVLCTISGRIRKNFVRILVGDPVRVELSPYDLTRGRITFRYKK</sequence>
<evidence type="ECO:0000313" key="10">
    <source>
        <dbReference type="EMBL" id="CBJ28177.1"/>
    </source>
</evidence>
<dbReference type="InParanoid" id="D7G916"/>
<dbReference type="EMBL" id="FN649735">
    <property type="protein sequence ID" value="CBJ28177.1"/>
    <property type="molecule type" value="Genomic_DNA"/>
</dbReference>
<dbReference type="FunFam" id="2.40.50.140:FF:000002">
    <property type="entry name" value="Translation initiation factor IF-1"/>
    <property type="match status" value="1"/>
</dbReference>
<dbReference type="InterPro" id="IPR006196">
    <property type="entry name" value="RNA-binding_domain_S1_IF1"/>
</dbReference>
<dbReference type="InterPro" id="IPR004368">
    <property type="entry name" value="TIF_IF1"/>
</dbReference>
<feature type="domain" description="S1-like" evidence="9">
    <location>
        <begin position="65"/>
        <end position="130"/>
    </location>
</feature>
<evidence type="ECO:0000256" key="7">
    <source>
        <dbReference type="PROSITE-ProRule" id="PRU00181"/>
    </source>
</evidence>
<organism evidence="10 11">
    <name type="scientific">Ectocarpus siliculosus</name>
    <name type="common">Brown alga</name>
    <name type="synonym">Conferva siliculosa</name>
    <dbReference type="NCBI Taxonomy" id="2880"/>
    <lineage>
        <taxon>Eukaryota</taxon>
        <taxon>Sar</taxon>
        <taxon>Stramenopiles</taxon>
        <taxon>Ochrophyta</taxon>
        <taxon>PX clade</taxon>
        <taxon>Phaeophyceae</taxon>
        <taxon>Ectocarpales</taxon>
        <taxon>Ectocarpaceae</taxon>
        <taxon>Ectocarpus</taxon>
    </lineage>
</organism>
<dbReference type="NCBIfam" id="TIGR00008">
    <property type="entry name" value="infA"/>
    <property type="match status" value="1"/>
</dbReference>
<evidence type="ECO:0000256" key="5">
    <source>
        <dbReference type="ARBA" id="ARBA00022917"/>
    </source>
</evidence>
<dbReference type="Gene3D" id="2.40.50.140">
    <property type="entry name" value="Nucleic acid-binding proteins"/>
    <property type="match status" value="1"/>
</dbReference>
<evidence type="ECO:0000256" key="3">
    <source>
        <dbReference type="ARBA" id="ARBA00011599"/>
    </source>
</evidence>
<keyword evidence="4 7" id="KW-0396">Initiation factor</keyword>
<keyword evidence="5 7" id="KW-0648">Protein biosynthesis</keyword>
<evidence type="ECO:0000256" key="6">
    <source>
        <dbReference type="ARBA" id="ARBA00068272"/>
    </source>
</evidence>
<comment type="subunit">
    <text evidence="3">Component of the 30S ribosomal translation pre-initiation complex which assembles on the 30S ribosome in the order IF-2 and IF-3, IF-1 and N-formylmethionyl-tRNA(fMet); mRNA recruitment can occur at any time during PIC assembly.</text>
</comment>
<dbReference type="Pfam" id="PF01176">
    <property type="entry name" value="eIF-1a"/>
    <property type="match status" value="1"/>
</dbReference>
<dbReference type="GO" id="GO:0003723">
    <property type="term" value="F:RNA binding"/>
    <property type="evidence" value="ECO:0007669"/>
    <property type="project" value="InterPro"/>
</dbReference>
<keyword evidence="11" id="KW-1185">Reference proteome</keyword>
<dbReference type="CDD" id="cd04451">
    <property type="entry name" value="S1_IF1"/>
    <property type="match status" value="1"/>
</dbReference>
<dbReference type="GO" id="GO:0043022">
    <property type="term" value="F:ribosome binding"/>
    <property type="evidence" value="ECO:0007669"/>
    <property type="project" value="TreeGrafter"/>
</dbReference>
<evidence type="ECO:0000256" key="4">
    <source>
        <dbReference type="ARBA" id="ARBA00022540"/>
    </source>
</evidence>
<comment type="function">
    <text evidence="1">One of the essential components for the initiation of protein synthesis. Stabilizes the binding of IF-2 and IF-3 on the 30S subunit to which N-formylmethionyl-tRNA(fMet) subsequently binds. Helps modulate mRNA selection, yielding the 30S pre-initiation complex (PIC). Upon addition of the 50S ribosomal subunit IF-1, IF-2 and IF-3 are released leaving the mature 70S translation initiation complex.</text>
</comment>
<dbReference type="OrthoDB" id="1714886at2759"/>
<dbReference type="PROSITE" id="PS50832">
    <property type="entry name" value="S1_IF1_TYPE"/>
    <property type="match status" value="1"/>
</dbReference>
<dbReference type="Proteomes" id="UP000002630">
    <property type="component" value="Linkage Group LG10"/>
</dbReference>
<dbReference type="eggNOG" id="ENOG502S8M9">
    <property type="taxonomic scope" value="Eukaryota"/>
</dbReference>
<dbReference type="AlphaFoldDB" id="D7G916"/>
<evidence type="ECO:0000256" key="1">
    <source>
        <dbReference type="ARBA" id="ARBA00003935"/>
    </source>
</evidence>
<evidence type="ECO:0000259" key="9">
    <source>
        <dbReference type="PROSITE" id="PS50832"/>
    </source>
</evidence>
<evidence type="ECO:0000256" key="8">
    <source>
        <dbReference type="SAM" id="MobiDB-lite"/>
    </source>
</evidence>
<feature type="compositionally biased region" description="Basic and acidic residues" evidence="8">
    <location>
        <begin position="25"/>
        <end position="36"/>
    </location>
</feature>
<dbReference type="OMA" id="CTISGRI"/>
<dbReference type="GO" id="GO:0005829">
    <property type="term" value="C:cytosol"/>
    <property type="evidence" value="ECO:0007669"/>
    <property type="project" value="TreeGrafter"/>
</dbReference>
<dbReference type="EMBL" id="FN649181">
    <property type="protein sequence ID" value="CBJ28177.1"/>
    <property type="molecule type" value="Genomic_DNA"/>
</dbReference>
<accession>D7G916</accession>
<feature type="region of interest" description="Disordered" evidence="8">
    <location>
        <begin position="1"/>
        <end position="39"/>
    </location>
</feature>
<protein>
    <recommendedName>
        <fullName evidence="6">Translation initiation factor IF-1, chloroplastic</fullName>
    </recommendedName>
</protein>
<reference evidence="10 11" key="1">
    <citation type="journal article" date="2010" name="Nature">
        <title>The Ectocarpus genome and the independent evolution of multicellularity in brown algae.</title>
        <authorList>
            <person name="Cock J.M."/>
            <person name="Sterck L."/>
            <person name="Rouze P."/>
            <person name="Scornet D."/>
            <person name="Allen A.E."/>
            <person name="Amoutzias G."/>
            <person name="Anthouard V."/>
            <person name="Artiguenave F."/>
            <person name="Aury J.M."/>
            <person name="Badger J.H."/>
            <person name="Beszteri B."/>
            <person name="Billiau K."/>
            <person name="Bonnet E."/>
            <person name="Bothwell J.H."/>
            <person name="Bowler C."/>
            <person name="Boyen C."/>
            <person name="Brownlee C."/>
            <person name="Carrano C.J."/>
            <person name="Charrier B."/>
            <person name="Cho G.Y."/>
            <person name="Coelho S.M."/>
            <person name="Collen J."/>
            <person name="Corre E."/>
            <person name="Da Silva C."/>
            <person name="Delage L."/>
            <person name="Delaroque N."/>
            <person name="Dittami S.M."/>
            <person name="Doulbeau S."/>
            <person name="Elias M."/>
            <person name="Farnham G."/>
            <person name="Gachon C.M."/>
            <person name="Gschloessl B."/>
            <person name="Heesch S."/>
            <person name="Jabbari K."/>
            <person name="Jubin C."/>
            <person name="Kawai H."/>
            <person name="Kimura K."/>
            <person name="Kloareg B."/>
            <person name="Kupper F.C."/>
            <person name="Lang D."/>
            <person name="Le Bail A."/>
            <person name="Leblanc C."/>
            <person name="Lerouge P."/>
            <person name="Lohr M."/>
            <person name="Lopez P.J."/>
            <person name="Martens C."/>
            <person name="Maumus F."/>
            <person name="Michel G."/>
            <person name="Miranda-Saavedra D."/>
            <person name="Morales J."/>
            <person name="Moreau H."/>
            <person name="Motomura T."/>
            <person name="Nagasato C."/>
            <person name="Napoli C.A."/>
            <person name="Nelson D.R."/>
            <person name="Nyvall-Collen P."/>
            <person name="Peters A.F."/>
            <person name="Pommier C."/>
            <person name="Potin P."/>
            <person name="Poulain J."/>
            <person name="Quesneville H."/>
            <person name="Read B."/>
            <person name="Rensing S.A."/>
            <person name="Ritter A."/>
            <person name="Rousvoal S."/>
            <person name="Samanta M."/>
            <person name="Samson G."/>
            <person name="Schroeder D.C."/>
            <person name="Segurens B."/>
            <person name="Strittmatter M."/>
            <person name="Tonon T."/>
            <person name="Tregear J.W."/>
            <person name="Valentin K."/>
            <person name="von Dassow P."/>
            <person name="Yamagishi T."/>
            <person name="Van de Peer Y."/>
            <person name="Wincker P."/>
        </authorList>
    </citation>
    <scope>NUCLEOTIDE SEQUENCE [LARGE SCALE GENOMIC DNA]</scope>
    <source>
        <strain evidence="11">Ec32 / CCAP1310/4</strain>
    </source>
</reference>
<dbReference type="PANTHER" id="PTHR33370">
    <property type="entry name" value="TRANSLATION INITIATION FACTOR IF-1, CHLOROPLASTIC"/>
    <property type="match status" value="1"/>
</dbReference>
<evidence type="ECO:0000313" key="11">
    <source>
        <dbReference type="Proteomes" id="UP000002630"/>
    </source>
</evidence>
<dbReference type="InterPro" id="IPR012340">
    <property type="entry name" value="NA-bd_OB-fold"/>
</dbReference>
<dbReference type="HAMAP" id="MF_00075">
    <property type="entry name" value="IF_1"/>
    <property type="match status" value="1"/>
</dbReference>
<dbReference type="STRING" id="2880.D7G916"/>
<dbReference type="GO" id="GO:0003743">
    <property type="term" value="F:translation initiation factor activity"/>
    <property type="evidence" value="ECO:0007669"/>
    <property type="project" value="UniProtKB-UniRule"/>
</dbReference>
<comment type="similarity">
    <text evidence="2">Belongs to the IF-1 family.</text>
</comment>
<dbReference type="SUPFAM" id="SSF50249">
    <property type="entry name" value="Nucleic acid-binding proteins"/>
    <property type="match status" value="1"/>
</dbReference>